<evidence type="ECO:0000313" key="4">
    <source>
        <dbReference type="Proteomes" id="UP000193411"/>
    </source>
</evidence>
<keyword evidence="2" id="KW-0732">Signal</keyword>
<dbReference type="EMBL" id="MCFL01000004">
    <property type="protein sequence ID" value="ORZ39817.1"/>
    <property type="molecule type" value="Genomic_DNA"/>
</dbReference>
<protein>
    <submittedName>
        <fullName evidence="3">Uncharacterized protein</fullName>
    </submittedName>
</protein>
<dbReference type="AlphaFoldDB" id="A0A1Y2HYX8"/>
<feature type="transmembrane region" description="Helical" evidence="1">
    <location>
        <begin position="99"/>
        <end position="119"/>
    </location>
</feature>
<organism evidence="3 4">
    <name type="scientific">Catenaria anguillulae PL171</name>
    <dbReference type="NCBI Taxonomy" id="765915"/>
    <lineage>
        <taxon>Eukaryota</taxon>
        <taxon>Fungi</taxon>
        <taxon>Fungi incertae sedis</taxon>
        <taxon>Blastocladiomycota</taxon>
        <taxon>Blastocladiomycetes</taxon>
        <taxon>Blastocladiales</taxon>
        <taxon>Catenariaceae</taxon>
        <taxon>Catenaria</taxon>
    </lineage>
</organism>
<keyword evidence="1" id="KW-0812">Transmembrane</keyword>
<evidence type="ECO:0000256" key="2">
    <source>
        <dbReference type="SAM" id="SignalP"/>
    </source>
</evidence>
<feature type="transmembrane region" description="Helical" evidence="1">
    <location>
        <begin position="44"/>
        <end position="65"/>
    </location>
</feature>
<keyword evidence="1" id="KW-1133">Transmembrane helix</keyword>
<name>A0A1Y2HYX8_9FUNG</name>
<gene>
    <name evidence="3" type="ORF">BCR44DRAFT_1216113</name>
</gene>
<keyword evidence="4" id="KW-1185">Reference proteome</keyword>
<proteinExistence type="predicted"/>
<feature type="chain" id="PRO_5012530941" evidence="2">
    <location>
        <begin position="18"/>
        <end position="148"/>
    </location>
</feature>
<sequence>MVYMILVSLAVIQLVLVVMKDVERNVAGTGTRPGGNGNKSAVLVVLLARVGGVGSPIWHLCCLWIHKQTAQVKSDSTVFAESADLHLHSARISLDCLRLGYLCTVYLCVCVALGLELVHYCIENMYIFFSFALIDLTSCRLVYHWKPC</sequence>
<feature type="signal peptide" evidence="2">
    <location>
        <begin position="1"/>
        <end position="17"/>
    </location>
</feature>
<comment type="caution">
    <text evidence="3">The sequence shown here is derived from an EMBL/GenBank/DDBJ whole genome shotgun (WGS) entry which is preliminary data.</text>
</comment>
<dbReference type="Proteomes" id="UP000193411">
    <property type="component" value="Unassembled WGS sequence"/>
</dbReference>
<evidence type="ECO:0000313" key="3">
    <source>
        <dbReference type="EMBL" id="ORZ39817.1"/>
    </source>
</evidence>
<reference evidence="3 4" key="1">
    <citation type="submission" date="2016-07" db="EMBL/GenBank/DDBJ databases">
        <title>Pervasive Adenine N6-methylation of Active Genes in Fungi.</title>
        <authorList>
            <consortium name="DOE Joint Genome Institute"/>
            <person name="Mondo S.J."/>
            <person name="Dannebaum R.O."/>
            <person name="Kuo R.C."/>
            <person name="Labutti K."/>
            <person name="Haridas S."/>
            <person name="Kuo A."/>
            <person name="Salamov A."/>
            <person name="Ahrendt S.R."/>
            <person name="Lipzen A."/>
            <person name="Sullivan W."/>
            <person name="Andreopoulos W.B."/>
            <person name="Clum A."/>
            <person name="Lindquist E."/>
            <person name="Daum C."/>
            <person name="Ramamoorthy G.K."/>
            <person name="Gryganskyi A."/>
            <person name="Culley D."/>
            <person name="Magnuson J.K."/>
            <person name="James T.Y."/>
            <person name="O'Malley M.A."/>
            <person name="Stajich J.E."/>
            <person name="Spatafora J.W."/>
            <person name="Visel A."/>
            <person name="Grigoriev I.V."/>
        </authorList>
    </citation>
    <scope>NUCLEOTIDE SEQUENCE [LARGE SCALE GENOMIC DNA]</scope>
    <source>
        <strain evidence="3 4">PL171</strain>
    </source>
</reference>
<keyword evidence="1" id="KW-0472">Membrane</keyword>
<accession>A0A1Y2HYX8</accession>
<evidence type="ECO:0000256" key="1">
    <source>
        <dbReference type="SAM" id="Phobius"/>
    </source>
</evidence>